<organism evidence="2 3">
    <name type="scientific">Mycena chlorophos</name>
    <name type="common">Agaric fungus</name>
    <name type="synonym">Agaricus chlorophos</name>
    <dbReference type="NCBI Taxonomy" id="658473"/>
    <lineage>
        <taxon>Eukaryota</taxon>
        <taxon>Fungi</taxon>
        <taxon>Dikarya</taxon>
        <taxon>Basidiomycota</taxon>
        <taxon>Agaricomycotina</taxon>
        <taxon>Agaricomycetes</taxon>
        <taxon>Agaricomycetidae</taxon>
        <taxon>Agaricales</taxon>
        <taxon>Marasmiineae</taxon>
        <taxon>Mycenaceae</taxon>
        <taxon>Mycena</taxon>
    </lineage>
</organism>
<proteinExistence type="predicted"/>
<evidence type="ECO:0000256" key="1">
    <source>
        <dbReference type="SAM" id="MobiDB-lite"/>
    </source>
</evidence>
<evidence type="ECO:0000313" key="3">
    <source>
        <dbReference type="Proteomes" id="UP000815677"/>
    </source>
</evidence>
<keyword evidence="3" id="KW-1185">Reference proteome</keyword>
<sequence>MDSATDDSAETGFRASPRSIPGTAVGNWDSCGGVRRRGDEGVGTIRGTAKQARRVLLAVLHSPQDSAEADRTPCLSAPTATASTRYFTRIPSAAWACSMPFLRPLAETHQPVRSPPVTLLLPYRLLHPPFQWSWRRTLCIEQPPPRSCFVFFRSPLRPTMATSRRDSPKTTATVVIHPILFAPDRRDVDAHTAVALLSVPLSTKRGTSPFPLNLLPRQPVGKTTETMVSSIPTHLFTSVQHSPTIPGHASARHNEEIHLSLVFAISSERLWPRPYPPFIRRGWNPRML</sequence>
<protein>
    <submittedName>
        <fullName evidence="2">Uncharacterized protein</fullName>
    </submittedName>
</protein>
<evidence type="ECO:0000313" key="2">
    <source>
        <dbReference type="EMBL" id="GAT43585.1"/>
    </source>
</evidence>
<accession>A0ABQ0KXM1</accession>
<name>A0ABQ0KXM1_MYCCL</name>
<feature type="region of interest" description="Disordered" evidence="1">
    <location>
        <begin position="1"/>
        <end position="33"/>
    </location>
</feature>
<dbReference type="EMBL" id="DF839206">
    <property type="protein sequence ID" value="GAT43585.1"/>
    <property type="molecule type" value="Genomic_DNA"/>
</dbReference>
<reference evidence="2" key="1">
    <citation type="submission" date="2014-09" db="EMBL/GenBank/DDBJ databases">
        <title>Genome sequence of the luminous mushroom Mycena chlorophos for searching fungal bioluminescence genes.</title>
        <authorList>
            <person name="Tanaka Y."/>
            <person name="Kasuga D."/>
            <person name="Oba Y."/>
            <person name="Hase S."/>
            <person name="Sato K."/>
            <person name="Oba Y."/>
            <person name="Sakakibara Y."/>
        </authorList>
    </citation>
    <scope>NUCLEOTIDE SEQUENCE</scope>
</reference>
<gene>
    <name evidence="2" type="ORF">MCHLO_01259</name>
</gene>
<dbReference type="Proteomes" id="UP000815677">
    <property type="component" value="Unassembled WGS sequence"/>
</dbReference>